<evidence type="ECO:0000256" key="3">
    <source>
        <dbReference type="ARBA" id="ARBA00023002"/>
    </source>
</evidence>
<evidence type="ECO:0000313" key="4">
    <source>
        <dbReference type="EMBL" id="MBE1606010.1"/>
    </source>
</evidence>
<evidence type="ECO:0000256" key="1">
    <source>
        <dbReference type="ARBA" id="ARBA00006484"/>
    </source>
</evidence>
<dbReference type="GO" id="GO:0016491">
    <property type="term" value="F:oxidoreductase activity"/>
    <property type="evidence" value="ECO:0007669"/>
    <property type="project" value="UniProtKB-KW"/>
</dbReference>
<dbReference type="InterPro" id="IPR002347">
    <property type="entry name" value="SDR_fam"/>
</dbReference>
<reference evidence="4" key="1">
    <citation type="submission" date="2020-10" db="EMBL/GenBank/DDBJ databases">
        <title>Sequencing the genomes of 1000 actinobacteria strains.</title>
        <authorList>
            <person name="Klenk H.-P."/>
        </authorList>
    </citation>
    <scope>NUCLEOTIDE SEQUENCE</scope>
    <source>
        <strain evidence="4">DSM 45354</strain>
    </source>
</reference>
<dbReference type="Pfam" id="PF00106">
    <property type="entry name" value="adh_short"/>
    <property type="match status" value="1"/>
</dbReference>
<sequence length="92" mass="9591">MFAQSDTSLGYAASKAAVTMLTAHYANAFRRSAHHAHIKVNSATPGYLATDLNGHHGTRTPAQGARVVVSLATLPADGPSGGFFDEDGPVPW</sequence>
<evidence type="ECO:0000313" key="5">
    <source>
        <dbReference type="Proteomes" id="UP000638648"/>
    </source>
</evidence>
<gene>
    <name evidence="4" type="ORF">HEB94_002858</name>
</gene>
<dbReference type="Proteomes" id="UP000638648">
    <property type="component" value="Unassembled WGS sequence"/>
</dbReference>
<dbReference type="PANTHER" id="PTHR43963">
    <property type="entry name" value="CARBONYL REDUCTASE 1-RELATED"/>
    <property type="match status" value="1"/>
</dbReference>
<proteinExistence type="inferred from homology"/>
<dbReference type="RefSeq" id="WP_202896325.1">
    <property type="nucleotide sequence ID" value="NZ_BAABJL010000025.1"/>
</dbReference>
<name>A0A927MZK4_9ACTN</name>
<dbReference type="AlphaFoldDB" id="A0A927MZK4"/>
<dbReference type="SUPFAM" id="SSF51735">
    <property type="entry name" value="NAD(P)-binding Rossmann-fold domains"/>
    <property type="match status" value="1"/>
</dbReference>
<protein>
    <submittedName>
        <fullName evidence="4">NAD(P)-dependent dehydrogenase (Short-subunit alcohol dehydrogenase family)</fullName>
    </submittedName>
</protein>
<evidence type="ECO:0000256" key="2">
    <source>
        <dbReference type="ARBA" id="ARBA00022857"/>
    </source>
</evidence>
<accession>A0A927MZK4</accession>
<organism evidence="4 5">
    <name type="scientific">Actinopolymorpha pittospori</name>
    <dbReference type="NCBI Taxonomy" id="648752"/>
    <lineage>
        <taxon>Bacteria</taxon>
        <taxon>Bacillati</taxon>
        <taxon>Actinomycetota</taxon>
        <taxon>Actinomycetes</taxon>
        <taxon>Propionibacteriales</taxon>
        <taxon>Actinopolymorphaceae</taxon>
        <taxon>Actinopolymorpha</taxon>
    </lineage>
</organism>
<dbReference type="InterPro" id="IPR036291">
    <property type="entry name" value="NAD(P)-bd_dom_sf"/>
</dbReference>
<keyword evidence="3" id="KW-0560">Oxidoreductase</keyword>
<dbReference type="EMBL" id="JADBEM010000001">
    <property type="protein sequence ID" value="MBE1606010.1"/>
    <property type="molecule type" value="Genomic_DNA"/>
</dbReference>
<dbReference type="PRINTS" id="PR00081">
    <property type="entry name" value="GDHRDH"/>
</dbReference>
<comment type="similarity">
    <text evidence="1">Belongs to the short-chain dehydrogenases/reductases (SDR) family.</text>
</comment>
<keyword evidence="5" id="KW-1185">Reference proteome</keyword>
<dbReference type="PANTHER" id="PTHR43963:SF6">
    <property type="entry name" value="CHAIN DEHYDROGENASE FAMILY PROTEIN, PUTATIVE (AFU_ORTHOLOGUE AFUA_3G15350)-RELATED"/>
    <property type="match status" value="1"/>
</dbReference>
<keyword evidence="2" id="KW-0521">NADP</keyword>
<comment type="caution">
    <text evidence="4">The sequence shown here is derived from an EMBL/GenBank/DDBJ whole genome shotgun (WGS) entry which is preliminary data.</text>
</comment>
<dbReference type="Gene3D" id="3.40.50.720">
    <property type="entry name" value="NAD(P)-binding Rossmann-like Domain"/>
    <property type="match status" value="1"/>
</dbReference>